<keyword evidence="2" id="KW-1185">Reference proteome</keyword>
<protein>
    <submittedName>
        <fullName evidence="1">Uncharacterized protein</fullName>
    </submittedName>
</protein>
<proteinExistence type="predicted"/>
<dbReference type="Gene3D" id="3.40.50.720">
    <property type="entry name" value="NAD(P)-binding Rossmann-like Domain"/>
    <property type="match status" value="1"/>
</dbReference>
<evidence type="ECO:0000313" key="1">
    <source>
        <dbReference type="EMBL" id="PSW23059.1"/>
    </source>
</evidence>
<dbReference type="InterPro" id="IPR036291">
    <property type="entry name" value="NAD(P)-bd_dom_sf"/>
</dbReference>
<gene>
    <name evidence="1" type="ORF">C9I94_17955</name>
</gene>
<evidence type="ECO:0000313" key="2">
    <source>
        <dbReference type="Proteomes" id="UP000240481"/>
    </source>
</evidence>
<dbReference type="SUPFAM" id="SSF51735">
    <property type="entry name" value="NAD(P)-binding Rossmann-fold domains"/>
    <property type="match status" value="1"/>
</dbReference>
<dbReference type="Proteomes" id="UP000240481">
    <property type="component" value="Unassembled WGS sequence"/>
</dbReference>
<accession>A0A2T3P3F6</accession>
<dbReference type="AlphaFoldDB" id="A0A2T3P3F6"/>
<dbReference type="OrthoDB" id="112777at2"/>
<sequence>MKRALVLGVEHVMGACLCESLTQHEWEVLGVVSNTDTKAPVLANLTLAELLPEDLDFLYQLAEEVDTVFFHQPYESDDSCAPFSLETIISLCENLHLQLVITTNQYDFSTNWLPSLAFWRKKSPIPVSVPNKLLKRLEAARPHCQQIHVVCLGHTLDCRNSEGYLGLLIKETDNRLYIQSPSATNLQHHWTYLPDLANSIATHLEDCPSQTNQASLHISYYAGHEASIADIARCLALSSGKPVFITPLPWLAMDIISLFSPLFRRFIHLRTLWQQGIATPQAQNLTKLDKPSTQTPLALAVSHSWRKK</sequence>
<dbReference type="RefSeq" id="WP_107302944.1">
    <property type="nucleotide sequence ID" value="NZ_AP024853.1"/>
</dbReference>
<name>A0A2T3P3F6_9GAMM</name>
<reference evidence="1 2" key="1">
    <citation type="submission" date="2018-01" db="EMBL/GenBank/DDBJ databases">
        <title>Whole genome sequencing of Histamine producing bacteria.</title>
        <authorList>
            <person name="Butler K."/>
        </authorList>
    </citation>
    <scope>NUCLEOTIDE SEQUENCE [LARGE SCALE GENOMIC DNA]</scope>
    <source>
        <strain evidence="1 2">DSM 24669</strain>
    </source>
</reference>
<organism evidence="1 2">
    <name type="scientific">Photobacterium swingsii</name>
    <dbReference type="NCBI Taxonomy" id="680026"/>
    <lineage>
        <taxon>Bacteria</taxon>
        <taxon>Pseudomonadati</taxon>
        <taxon>Pseudomonadota</taxon>
        <taxon>Gammaproteobacteria</taxon>
        <taxon>Vibrionales</taxon>
        <taxon>Vibrionaceae</taxon>
        <taxon>Photobacterium</taxon>
    </lineage>
</organism>
<comment type="caution">
    <text evidence="1">The sequence shown here is derived from an EMBL/GenBank/DDBJ whole genome shotgun (WGS) entry which is preliminary data.</text>
</comment>
<dbReference type="EMBL" id="PYLZ01000010">
    <property type="protein sequence ID" value="PSW23059.1"/>
    <property type="molecule type" value="Genomic_DNA"/>
</dbReference>